<dbReference type="Proteomes" id="UP000033202">
    <property type="component" value="Unassembled WGS sequence"/>
</dbReference>
<reference evidence="3 4" key="1">
    <citation type="submission" date="2015-04" db="EMBL/GenBank/DDBJ databases">
        <title>Whole genome shotgun sequence of Sphingomonas changbaiensis NBRC 104936.</title>
        <authorList>
            <person name="Katano-Makiyama Y."/>
            <person name="Hosoyama A."/>
            <person name="Hashimoto M."/>
            <person name="Noguchi M."/>
            <person name="Tsuchikane K."/>
            <person name="Ohji S."/>
            <person name="Yamazoe A."/>
            <person name="Ichikawa N."/>
            <person name="Kimura A."/>
            <person name="Fujita N."/>
        </authorList>
    </citation>
    <scope>NUCLEOTIDE SEQUENCE [LARGE SCALE GENOMIC DNA]</scope>
    <source>
        <strain evidence="3 4">NBRC 104936</strain>
    </source>
</reference>
<feature type="transmembrane region" description="Helical" evidence="2">
    <location>
        <begin position="20"/>
        <end position="39"/>
    </location>
</feature>
<feature type="compositionally biased region" description="Basic residues" evidence="1">
    <location>
        <begin position="170"/>
        <end position="181"/>
    </location>
</feature>
<feature type="compositionally biased region" description="Basic and acidic residues" evidence="1">
    <location>
        <begin position="157"/>
        <end position="169"/>
    </location>
</feature>
<organism evidence="3 4">
    <name type="scientific">Sphingomonas changbaiensis NBRC 104936</name>
    <dbReference type="NCBI Taxonomy" id="1219043"/>
    <lineage>
        <taxon>Bacteria</taxon>
        <taxon>Pseudomonadati</taxon>
        <taxon>Pseudomonadota</taxon>
        <taxon>Alphaproteobacteria</taxon>
        <taxon>Sphingomonadales</taxon>
        <taxon>Sphingomonadaceae</taxon>
        <taxon>Sphingomonas</taxon>
    </lineage>
</organism>
<dbReference type="STRING" id="1219043.SCH01S_15_01040"/>
<feature type="transmembrane region" description="Helical" evidence="2">
    <location>
        <begin position="120"/>
        <end position="140"/>
    </location>
</feature>
<keyword evidence="2" id="KW-0472">Membrane</keyword>
<protein>
    <submittedName>
        <fullName evidence="3">Uncharacterized protein</fullName>
    </submittedName>
</protein>
<dbReference type="EMBL" id="BBWU01000015">
    <property type="protein sequence ID" value="GAO38479.1"/>
    <property type="molecule type" value="Genomic_DNA"/>
</dbReference>
<evidence type="ECO:0000256" key="2">
    <source>
        <dbReference type="SAM" id="Phobius"/>
    </source>
</evidence>
<name>A0A0E9MLS5_9SPHN</name>
<feature type="transmembrane region" description="Helical" evidence="2">
    <location>
        <begin position="86"/>
        <end position="108"/>
    </location>
</feature>
<feature type="transmembrane region" description="Helical" evidence="2">
    <location>
        <begin position="51"/>
        <end position="74"/>
    </location>
</feature>
<comment type="caution">
    <text evidence="3">The sequence shown here is derived from an EMBL/GenBank/DDBJ whole genome shotgun (WGS) entry which is preliminary data.</text>
</comment>
<evidence type="ECO:0000313" key="3">
    <source>
        <dbReference type="EMBL" id="GAO38479.1"/>
    </source>
</evidence>
<evidence type="ECO:0000256" key="1">
    <source>
        <dbReference type="SAM" id="MobiDB-lite"/>
    </source>
</evidence>
<keyword evidence="2" id="KW-0812">Transmembrane</keyword>
<feature type="region of interest" description="Disordered" evidence="1">
    <location>
        <begin position="151"/>
        <end position="181"/>
    </location>
</feature>
<dbReference type="AlphaFoldDB" id="A0A0E9MLS5"/>
<proteinExistence type="predicted"/>
<evidence type="ECO:0000313" key="4">
    <source>
        <dbReference type="Proteomes" id="UP000033202"/>
    </source>
</evidence>
<sequence>MSGWPFQGSDPGPLQRPRLAGAIAAGIAAIPAAALVWLTGSAQMPARVIGVSQPLLVLLSIAGLAISGGIYGAIFLRAANDRRGGWLFGLGWGFLTWTLGPITLFQWLLGRPVAIGRHAAYLLAAHLLWGLLFGVVFPLVQNMVKRTIENAPSPREQSLRRRNPDDRPPQRYRRMSTAREN</sequence>
<dbReference type="RefSeq" id="WP_052733750.1">
    <property type="nucleotide sequence ID" value="NZ_BBWU01000015.1"/>
</dbReference>
<keyword evidence="4" id="KW-1185">Reference proteome</keyword>
<keyword evidence="2" id="KW-1133">Transmembrane helix</keyword>
<accession>A0A0E9MLS5</accession>
<gene>
    <name evidence="3" type="ORF">SCH01S_15_01040</name>
</gene>